<dbReference type="GO" id="GO:0046983">
    <property type="term" value="F:protein dimerization activity"/>
    <property type="evidence" value="ECO:0007669"/>
    <property type="project" value="InterPro"/>
</dbReference>
<dbReference type="Gene3D" id="1.20.5.1930">
    <property type="match status" value="1"/>
</dbReference>
<dbReference type="PANTHER" id="PTHR24421:SF10">
    <property type="entry name" value="NITRATE_NITRITE SENSOR PROTEIN NARQ"/>
    <property type="match status" value="1"/>
</dbReference>
<evidence type="ECO:0000256" key="1">
    <source>
        <dbReference type="ARBA" id="ARBA00000085"/>
    </source>
</evidence>
<keyword evidence="8" id="KW-0902">Two-component regulatory system</keyword>
<feature type="transmembrane region" description="Helical" evidence="10">
    <location>
        <begin position="48"/>
        <end position="68"/>
    </location>
</feature>
<dbReference type="AlphaFoldDB" id="A0A173V5P5"/>
<evidence type="ECO:0000256" key="5">
    <source>
        <dbReference type="ARBA" id="ARBA00022741"/>
    </source>
</evidence>
<evidence type="ECO:0000256" key="6">
    <source>
        <dbReference type="ARBA" id="ARBA00022777"/>
    </source>
</evidence>
<keyword evidence="7" id="KW-0067">ATP-binding</keyword>
<evidence type="ECO:0000256" key="2">
    <source>
        <dbReference type="ARBA" id="ARBA00012438"/>
    </source>
</evidence>
<dbReference type="Pfam" id="PF07730">
    <property type="entry name" value="HisKA_3"/>
    <property type="match status" value="1"/>
</dbReference>
<evidence type="ECO:0000256" key="3">
    <source>
        <dbReference type="ARBA" id="ARBA00022553"/>
    </source>
</evidence>
<dbReference type="CDD" id="cd16917">
    <property type="entry name" value="HATPase_UhpB-NarQ-NarX-like"/>
    <property type="match status" value="1"/>
</dbReference>
<gene>
    <name evidence="13" type="primary">desK</name>
    <name evidence="13" type="ORF">ERS852573_02584</name>
</gene>
<dbReference type="GO" id="GO:0016020">
    <property type="term" value="C:membrane"/>
    <property type="evidence" value="ECO:0007669"/>
    <property type="project" value="InterPro"/>
</dbReference>
<feature type="region of interest" description="Disordered" evidence="9">
    <location>
        <begin position="330"/>
        <end position="353"/>
    </location>
</feature>
<keyword evidence="10" id="KW-1133">Transmembrane helix</keyword>
<feature type="transmembrane region" description="Helical" evidence="10">
    <location>
        <begin position="107"/>
        <end position="125"/>
    </location>
</feature>
<keyword evidence="10" id="KW-0812">Transmembrane</keyword>
<keyword evidence="6 13" id="KW-0418">Kinase</keyword>
<protein>
    <recommendedName>
        <fullName evidence="2">histidine kinase</fullName>
        <ecNumber evidence="2">2.7.13.3</ecNumber>
    </recommendedName>
</protein>
<evidence type="ECO:0000256" key="10">
    <source>
        <dbReference type="SAM" id="Phobius"/>
    </source>
</evidence>
<dbReference type="Pfam" id="PF02518">
    <property type="entry name" value="HATPase_c"/>
    <property type="match status" value="1"/>
</dbReference>
<dbReference type="InterPro" id="IPR036890">
    <property type="entry name" value="HATPase_C_sf"/>
</dbReference>
<keyword evidence="5" id="KW-0547">Nucleotide-binding</keyword>
<evidence type="ECO:0000256" key="4">
    <source>
        <dbReference type="ARBA" id="ARBA00022679"/>
    </source>
</evidence>
<evidence type="ECO:0000259" key="12">
    <source>
        <dbReference type="Pfam" id="PF07730"/>
    </source>
</evidence>
<sequence>MRKITDEGCLFLYGAGLLVTAETGIPAVITILFACIYTCVNLVGEEKYLHYIMTIAFVAAGIVFKEMWMFLPVVLYNMLCFYSPVYIGVGGIIVACEAPAFREYYGLEKEMLIVAGLAAAVLLYGRTRRLNELEQKYKRVRDDSRELTLMLEKKNQDLLKKQDTEVYLATLKERNRIAREIHDNVGHMLSRSILMVGALKTVNQAENLKVPMEQLDQTLNEAMTNVRQSVHDLHDESVNLKEVMESLAEEFRFCPVQLTYDMRYDIPKEIKYSFIAITKEALNNVMRHSNANEVKILAREHPGLYQLIIEDNGTSDERIRPDGDWEEYAEKESAGKTENARKTENTESSGIGIENMKKRVRMLGGTMQIQKENGFRIFITVPKNEGKR</sequence>
<proteinExistence type="predicted"/>
<comment type="catalytic activity">
    <reaction evidence="1">
        <text>ATP + protein L-histidine = ADP + protein N-phospho-L-histidine.</text>
        <dbReference type="EC" id="2.7.13.3"/>
    </reaction>
</comment>
<keyword evidence="3" id="KW-0597">Phosphoprotein</keyword>
<dbReference type="GO" id="GO:0000155">
    <property type="term" value="F:phosphorelay sensor kinase activity"/>
    <property type="evidence" value="ECO:0007669"/>
    <property type="project" value="InterPro"/>
</dbReference>
<dbReference type="InterPro" id="IPR003594">
    <property type="entry name" value="HATPase_dom"/>
</dbReference>
<keyword evidence="4 13" id="KW-0808">Transferase</keyword>
<dbReference type="InterPro" id="IPR011712">
    <property type="entry name" value="Sig_transdc_His_kin_sub3_dim/P"/>
</dbReference>
<keyword evidence="10" id="KW-0472">Membrane</keyword>
<dbReference type="PROSITE" id="PS51257">
    <property type="entry name" value="PROKAR_LIPOPROTEIN"/>
    <property type="match status" value="1"/>
</dbReference>
<dbReference type="SUPFAM" id="SSF55874">
    <property type="entry name" value="ATPase domain of HSP90 chaperone/DNA topoisomerase II/histidine kinase"/>
    <property type="match status" value="1"/>
</dbReference>
<feature type="transmembrane region" description="Helical" evidence="10">
    <location>
        <begin position="12"/>
        <end position="36"/>
    </location>
</feature>
<dbReference type="OrthoDB" id="9781904at2"/>
<feature type="domain" description="Histidine kinase/HSP90-like ATPase" evidence="11">
    <location>
        <begin position="277"/>
        <end position="384"/>
    </location>
</feature>
<dbReference type="Gene3D" id="3.30.565.10">
    <property type="entry name" value="Histidine kinase-like ATPase, C-terminal domain"/>
    <property type="match status" value="1"/>
</dbReference>
<feature type="domain" description="Signal transduction histidine kinase subgroup 3 dimerisation and phosphoacceptor" evidence="12">
    <location>
        <begin position="173"/>
        <end position="235"/>
    </location>
</feature>
<dbReference type="PANTHER" id="PTHR24421">
    <property type="entry name" value="NITRATE/NITRITE SENSOR PROTEIN NARX-RELATED"/>
    <property type="match status" value="1"/>
</dbReference>
<evidence type="ECO:0000313" key="13">
    <source>
        <dbReference type="EMBL" id="CUN22060.1"/>
    </source>
</evidence>
<dbReference type="Proteomes" id="UP000095597">
    <property type="component" value="Unassembled WGS sequence"/>
</dbReference>
<dbReference type="EMBL" id="CYXO01000019">
    <property type="protein sequence ID" value="CUN22060.1"/>
    <property type="molecule type" value="Genomic_DNA"/>
</dbReference>
<feature type="compositionally biased region" description="Basic and acidic residues" evidence="9">
    <location>
        <begin position="330"/>
        <end position="345"/>
    </location>
</feature>
<evidence type="ECO:0000313" key="14">
    <source>
        <dbReference type="Proteomes" id="UP000095597"/>
    </source>
</evidence>
<dbReference type="RefSeq" id="WP_055215041.1">
    <property type="nucleotide sequence ID" value="NZ_CYXO01000019.1"/>
</dbReference>
<accession>A0A173V5P5</accession>
<evidence type="ECO:0000259" key="11">
    <source>
        <dbReference type="Pfam" id="PF02518"/>
    </source>
</evidence>
<evidence type="ECO:0000256" key="8">
    <source>
        <dbReference type="ARBA" id="ARBA00023012"/>
    </source>
</evidence>
<dbReference type="EC" id="2.7.13.3" evidence="2"/>
<feature type="transmembrane region" description="Helical" evidence="10">
    <location>
        <begin position="74"/>
        <end position="95"/>
    </location>
</feature>
<dbReference type="GO" id="GO:0005524">
    <property type="term" value="F:ATP binding"/>
    <property type="evidence" value="ECO:0007669"/>
    <property type="project" value="UniProtKB-KW"/>
</dbReference>
<evidence type="ECO:0000256" key="9">
    <source>
        <dbReference type="SAM" id="MobiDB-lite"/>
    </source>
</evidence>
<evidence type="ECO:0000256" key="7">
    <source>
        <dbReference type="ARBA" id="ARBA00022840"/>
    </source>
</evidence>
<name>A0A173V5P5_9FIRM</name>
<organism evidence="13 14">
    <name type="scientific">Dorea longicatena</name>
    <dbReference type="NCBI Taxonomy" id="88431"/>
    <lineage>
        <taxon>Bacteria</taxon>
        <taxon>Bacillati</taxon>
        <taxon>Bacillota</taxon>
        <taxon>Clostridia</taxon>
        <taxon>Lachnospirales</taxon>
        <taxon>Lachnospiraceae</taxon>
        <taxon>Dorea</taxon>
    </lineage>
</organism>
<dbReference type="InterPro" id="IPR050482">
    <property type="entry name" value="Sensor_HK_TwoCompSys"/>
</dbReference>
<reference evidence="13 14" key="1">
    <citation type="submission" date="2015-09" db="EMBL/GenBank/DDBJ databases">
        <authorList>
            <consortium name="Pathogen Informatics"/>
        </authorList>
    </citation>
    <scope>NUCLEOTIDE SEQUENCE [LARGE SCALE GENOMIC DNA]</scope>
    <source>
        <strain evidence="13 14">2789STDY5834961</strain>
    </source>
</reference>